<gene>
    <name evidence="2" type="ORF">METZ01_LOCUS426477</name>
</gene>
<reference evidence="2" key="1">
    <citation type="submission" date="2018-05" db="EMBL/GenBank/DDBJ databases">
        <authorList>
            <person name="Lanie J.A."/>
            <person name="Ng W.-L."/>
            <person name="Kazmierczak K.M."/>
            <person name="Andrzejewski T.M."/>
            <person name="Davidsen T.M."/>
            <person name="Wayne K.J."/>
            <person name="Tettelin H."/>
            <person name="Glass J.I."/>
            <person name="Rusch D."/>
            <person name="Podicherti R."/>
            <person name="Tsui H.-C.T."/>
            <person name="Winkler M.E."/>
        </authorList>
    </citation>
    <scope>NUCLEOTIDE SEQUENCE</scope>
</reference>
<sequence length="126" mass="14445">KAQGPPKAKNNRNVRTVRDGNARLKINRIVPLWRVKMQTEMIRQCPEVVTTPIERAVKRPKRDPRPPPSPYLHRHLTVKAMILPTINWWPDPLPTRQTIIQTARIPVNRVLSRHNAALDGGSAFCL</sequence>
<feature type="region of interest" description="Disordered" evidence="1">
    <location>
        <begin position="53"/>
        <end position="72"/>
    </location>
</feature>
<evidence type="ECO:0000313" key="2">
    <source>
        <dbReference type="EMBL" id="SVD73623.1"/>
    </source>
</evidence>
<accession>A0A382XRL1</accession>
<feature type="non-terminal residue" evidence="2">
    <location>
        <position position="126"/>
    </location>
</feature>
<proteinExistence type="predicted"/>
<dbReference type="EMBL" id="UINC01169871">
    <property type="protein sequence ID" value="SVD73623.1"/>
    <property type="molecule type" value="Genomic_DNA"/>
</dbReference>
<feature type="non-terminal residue" evidence="2">
    <location>
        <position position="1"/>
    </location>
</feature>
<dbReference type="AlphaFoldDB" id="A0A382XRL1"/>
<organism evidence="2">
    <name type="scientific">marine metagenome</name>
    <dbReference type="NCBI Taxonomy" id="408172"/>
    <lineage>
        <taxon>unclassified sequences</taxon>
        <taxon>metagenomes</taxon>
        <taxon>ecological metagenomes</taxon>
    </lineage>
</organism>
<name>A0A382XRL1_9ZZZZ</name>
<evidence type="ECO:0000256" key="1">
    <source>
        <dbReference type="SAM" id="MobiDB-lite"/>
    </source>
</evidence>
<protein>
    <submittedName>
        <fullName evidence="2">Uncharacterized protein</fullName>
    </submittedName>
</protein>